<evidence type="ECO:0000313" key="4">
    <source>
        <dbReference type="Proteomes" id="UP001596002"/>
    </source>
</evidence>
<dbReference type="Pfam" id="PF01551">
    <property type="entry name" value="Peptidase_M23"/>
    <property type="match status" value="1"/>
</dbReference>
<reference evidence="4" key="1">
    <citation type="journal article" date="2019" name="Int. J. Syst. Evol. Microbiol.">
        <title>The Global Catalogue of Microorganisms (GCM) 10K type strain sequencing project: providing services to taxonomists for standard genome sequencing and annotation.</title>
        <authorList>
            <consortium name="The Broad Institute Genomics Platform"/>
            <consortium name="The Broad Institute Genome Sequencing Center for Infectious Disease"/>
            <person name="Wu L."/>
            <person name="Ma J."/>
        </authorList>
    </citation>
    <scope>NUCLEOTIDE SEQUENCE [LARGE SCALE GENOMIC DNA]</scope>
    <source>
        <strain evidence="4">WYCCWR 12678</strain>
    </source>
</reference>
<feature type="domain" description="M23ase beta-sheet core" evidence="2">
    <location>
        <begin position="177"/>
        <end position="268"/>
    </location>
</feature>
<dbReference type="PANTHER" id="PTHR21666">
    <property type="entry name" value="PEPTIDASE-RELATED"/>
    <property type="match status" value="1"/>
</dbReference>
<evidence type="ECO:0000313" key="3">
    <source>
        <dbReference type="EMBL" id="MFC4767912.1"/>
    </source>
</evidence>
<evidence type="ECO:0000256" key="1">
    <source>
        <dbReference type="SAM" id="MobiDB-lite"/>
    </source>
</evidence>
<dbReference type="EMBL" id="JBHSHC010000093">
    <property type="protein sequence ID" value="MFC4767912.1"/>
    <property type="molecule type" value="Genomic_DNA"/>
</dbReference>
<evidence type="ECO:0000259" key="2">
    <source>
        <dbReference type="Pfam" id="PF01551"/>
    </source>
</evidence>
<dbReference type="InterPro" id="IPR016047">
    <property type="entry name" value="M23ase_b-sheet_dom"/>
</dbReference>
<dbReference type="RefSeq" id="WP_380025832.1">
    <property type="nucleotide sequence ID" value="NZ_JBHSHC010000093.1"/>
</dbReference>
<gene>
    <name evidence="3" type="ORF">ACFO8Q_11165</name>
</gene>
<name>A0ABV9Q3S3_9BACL</name>
<comment type="caution">
    <text evidence="3">The sequence shown here is derived from an EMBL/GenBank/DDBJ whole genome shotgun (WGS) entry which is preliminary data.</text>
</comment>
<dbReference type="PANTHER" id="PTHR21666:SF270">
    <property type="entry name" value="MUREIN HYDROLASE ACTIVATOR ENVC"/>
    <property type="match status" value="1"/>
</dbReference>
<dbReference type="Proteomes" id="UP001596002">
    <property type="component" value="Unassembled WGS sequence"/>
</dbReference>
<dbReference type="Gene3D" id="2.70.70.10">
    <property type="entry name" value="Glucose Permease (Domain IIA)"/>
    <property type="match status" value="1"/>
</dbReference>
<dbReference type="InterPro" id="IPR050570">
    <property type="entry name" value="Cell_wall_metabolism_enzyme"/>
</dbReference>
<dbReference type="InterPro" id="IPR011055">
    <property type="entry name" value="Dup_hybrid_motif"/>
</dbReference>
<protein>
    <submittedName>
        <fullName evidence="3">Peptidoglycan DD-metalloendopeptidase family protein</fullName>
    </submittedName>
</protein>
<proteinExistence type="predicted"/>
<feature type="region of interest" description="Disordered" evidence="1">
    <location>
        <begin position="1"/>
        <end position="43"/>
    </location>
</feature>
<accession>A0ABV9Q3S3</accession>
<organism evidence="3 4">
    <name type="scientific">Effusibacillus consociatus</name>
    <dbReference type="NCBI Taxonomy" id="1117041"/>
    <lineage>
        <taxon>Bacteria</taxon>
        <taxon>Bacillati</taxon>
        <taxon>Bacillota</taxon>
        <taxon>Bacilli</taxon>
        <taxon>Bacillales</taxon>
        <taxon>Alicyclobacillaceae</taxon>
        <taxon>Effusibacillus</taxon>
    </lineage>
</organism>
<dbReference type="SUPFAM" id="SSF51261">
    <property type="entry name" value="Duplicated hybrid motif"/>
    <property type="match status" value="1"/>
</dbReference>
<keyword evidence="4" id="KW-1185">Reference proteome</keyword>
<dbReference type="CDD" id="cd12797">
    <property type="entry name" value="M23_peptidase"/>
    <property type="match status" value="1"/>
</dbReference>
<sequence>MKRTPSWDEQDSNFPPPSHPVFQGIREQEEKNGNQRPDFGSYRSMERRYGMAGRSNYSRWDGPWSSKRGYKEHDEYEEHESGRIVAQVIGAAVLVLVTYVAFQSSHPLAERAQHVVRTVMTKETDITALSNWMASHLGNANLAIPTSTAGSNTTIEDITYEPPLKDFKVTTPYDAEKHPAVILQTTSAADVKAVTKGQVKEFDKNDKYGIYVIVDHGSAGQTLYGHLESGSVKPGDWVYTGQTIGKTAKKEPSDLYFARFIKNKPVNPQDILTQAGKKP</sequence>